<evidence type="ECO:0008006" key="6">
    <source>
        <dbReference type="Google" id="ProtNLM"/>
    </source>
</evidence>
<dbReference type="InterPro" id="IPR023696">
    <property type="entry name" value="Ureohydrolase_dom_sf"/>
</dbReference>
<dbReference type="Proteomes" id="UP000002297">
    <property type="component" value="Chromosome"/>
</dbReference>
<dbReference type="SUPFAM" id="SSF52768">
    <property type="entry name" value="Arginase/deacetylase"/>
    <property type="match status" value="1"/>
</dbReference>
<dbReference type="GeneID" id="89451944"/>
<dbReference type="RefSeq" id="WP_013185914.1">
    <property type="nucleotide sequence ID" value="NC_014230.1"/>
</dbReference>
<reference evidence="4 5" key="1">
    <citation type="journal article" date="2010" name="J. Bacteriol.">
        <title>The complete genome sequence of Croceibacter atlanticus HTCC2559T.</title>
        <authorList>
            <person name="Oh H.M."/>
            <person name="Kang I."/>
            <person name="Ferriera S."/>
            <person name="Giovannoni S.J."/>
            <person name="Cho J.C."/>
        </authorList>
    </citation>
    <scope>NUCLEOTIDE SEQUENCE [LARGE SCALE GENOMIC DNA]</scope>
    <source>
        <strain evidence="5">ATCC BAA-628 / HTCC2559 / KCTC 12090</strain>
    </source>
</reference>
<dbReference type="GO" id="GO:0008783">
    <property type="term" value="F:agmatinase activity"/>
    <property type="evidence" value="ECO:0007669"/>
    <property type="project" value="TreeGrafter"/>
</dbReference>
<sequence length="388" mass="44496">MSLEVLKPVSKNVLAHKTLLHEHTIGNAIKIHSQQEGLPSLANVNIAIFGVLDSRKTQDYLGQEFDFDEIRTSFYELFPGNWHLNIADLGDLEKGHSVEDTYAAVTAITKTLLKQNIIPIILGGGQDLVYAQYRAYDNEEYMVNLVNVDAHFDLGNADESMDNRSFMSKIVIDKPYNLFNYSNIGYQTYYNAQEEIDLIERLYFDAIRLGEATHDIKTVEPVMRDANIVSVDISSLNASSLGSHSHKYPNGFDGREICSITRYAGLSDKVSSFSICELQGKTQNETSAMLVAQMLWYFIEGVTFRRNEHTISAKKEFIKYQVPIDEEILVFYKSPLSERWWIEIPFFSDIDTKLNRSTLLPCNQQDYLEACNQNIPQRWWKARQKNEL</sequence>
<evidence type="ECO:0000313" key="5">
    <source>
        <dbReference type="Proteomes" id="UP000002297"/>
    </source>
</evidence>
<comment type="similarity">
    <text evidence="3">Belongs to the arginase family.</text>
</comment>
<dbReference type="CDD" id="cd09988">
    <property type="entry name" value="Formimidoylglutamase"/>
    <property type="match status" value="1"/>
</dbReference>
<evidence type="ECO:0000313" key="4">
    <source>
        <dbReference type="EMBL" id="EAP87233.1"/>
    </source>
</evidence>
<dbReference type="Gene3D" id="3.40.800.10">
    <property type="entry name" value="Ureohydrolase domain"/>
    <property type="match status" value="1"/>
</dbReference>
<evidence type="ECO:0000256" key="3">
    <source>
        <dbReference type="PROSITE-ProRule" id="PRU00742"/>
    </source>
</evidence>
<dbReference type="STRING" id="216432.CA2559_00720"/>
<name>A3U4R6_CROAH</name>
<organism evidence="4 5">
    <name type="scientific">Croceibacter atlanticus (strain ATCC BAA-628 / JCM 21780 / CIP 108009 / IAM 15332 / KCTC 12090 / HTCC2559)</name>
    <dbReference type="NCBI Taxonomy" id="216432"/>
    <lineage>
        <taxon>Bacteria</taxon>
        <taxon>Pseudomonadati</taxon>
        <taxon>Bacteroidota</taxon>
        <taxon>Flavobacteriia</taxon>
        <taxon>Flavobacteriales</taxon>
        <taxon>Flavobacteriaceae</taxon>
        <taxon>Croceibacter</taxon>
    </lineage>
</organism>
<dbReference type="GO" id="GO:0033389">
    <property type="term" value="P:putrescine biosynthetic process from arginine, via agmatine"/>
    <property type="evidence" value="ECO:0007669"/>
    <property type="project" value="TreeGrafter"/>
</dbReference>
<keyword evidence="1" id="KW-0479">Metal-binding</keyword>
<accession>A3U4R6</accession>
<dbReference type="Pfam" id="PF00491">
    <property type="entry name" value="Arginase"/>
    <property type="match status" value="1"/>
</dbReference>
<proteinExistence type="inferred from homology"/>
<dbReference type="PANTHER" id="PTHR11358:SF26">
    <property type="entry name" value="GUANIDINO ACID HYDROLASE, MITOCHONDRIAL"/>
    <property type="match status" value="1"/>
</dbReference>
<dbReference type="eggNOG" id="COG0010">
    <property type="taxonomic scope" value="Bacteria"/>
</dbReference>
<dbReference type="PANTHER" id="PTHR11358">
    <property type="entry name" value="ARGINASE/AGMATINASE"/>
    <property type="match status" value="1"/>
</dbReference>
<dbReference type="AlphaFoldDB" id="A3U4R6"/>
<evidence type="ECO:0000256" key="2">
    <source>
        <dbReference type="ARBA" id="ARBA00022801"/>
    </source>
</evidence>
<dbReference type="EMBL" id="CP002046">
    <property type="protein sequence ID" value="EAP87233.1"/>
    <property type="molecule type" value="Genomic_DNA"/>
</dbReference>
<dbReference type="OrthoDB" id="931936at2"/>
<keyword evidence="2" id="KW-0378">Hydrolase</keyword>
<gene>
    <name evidence="4" type="ordered locus">CA2559_00720</name>
</gene>
<dbReference type="KEGG" id="cat:CA2559_00720"/>
<dbReference type="InterPro" id="IPR006035">
    <property type="entry name" value="Ureohydrolase"/>
</dbReference>
<dbReference type="PROSITE" id="PS51409">
    <property type="entry name" value="ARGINASE_2"/>
    <property type="match status" value="1"/>
</dbReference>
<dbReference type="GO" id="GO:0046872">
    <property type="term" value="F:metal ion binding"/>
    <property type="evidence" value="ECO:0007669"/>
    <property type="project" value="UniProtKB-KW"/>
</dbReference>
<dbReference type="HOGENOM" id="CLU_709300_0_0_10"/>
<protein>
    <recommendedName>
        <fullName evidence="6">Arginase</fullName>
    </recommendedName>
</protein>
<keyword evidence="5" id="KW-1185">Reference proteome</keyword>
<evidence type="ECO:0000256" key="1">
    <source>
        <dbReference type="ARBA" id="ARBA00022723"/>
    </source>
</evidence>